<comment type="caution">
    <text evidence="1">The sequence shown here is derived from an EMBL/GenBank/DDBJ whole genome shotgun (WGS) entry which is preliminary data.</text>
</comment>
<gene>
    <name evidence="1" type="ORF">HMPREF0454_02032</name>
</gene>
<accession>G9Y638</accession>
<evidence type="ECO:0000313" key="2">
    <source>
        <dbReference type="Proteomes" id="UP000005959"/>
    </source>
</evidence>
<organism evidence="1 2">
    <name type="scientific">Hafnia alvei ATCC 51873</name>
    <dbReference type="NCBI Taxonomy" id="1002364"/>
    <lineage>
        <taxon>Bacteria</taxon>
        <taxon>Pseudomonadati</taxon>
        <taxon>Pseudomonadota</taxon>
        <taxon>Gammaproteobacteria</taxon>
        <taxon>Enterobacterales</taxon>
        <taxon>Hafniaceae</taxon>
        <taxon>Hafnia</taxon>
    </lineage>
</organism>
<dbReference type="AlphaFoldDB" id="G9Y638"/>
<reference evidence="1 2" key="1">
    <citation type="submission" date="2011-08" db="EMBL/GenBank/DDBJ databases">
        <authorList>
            <person name="Weinstock G."/>
            <person name="Sodergren E."/>
            <person name="Clifton S."/>
            <person name="Fulton L."/>
            <person name="Fulton B."/>
            <person name="Courtney L."/>
            <person name="Fronick C."/>
            <person name="Harrison M."/>
            <person name="Strong C."/>
            <person name="Farmer C."/>
            <person name="Delahaunty K."/>
            <person name="Markovic C."/>
            <person name="Hall O."/>
            <person name="Minx P."/>
            <person name="Tomlinson C."/>
            <person name="Mitreva M."/>
            <person name="Hou S."/>
            <person name="Chen J."/>
            <person name="Wollam A."/>
            <person name="Pepin K.H."/>
            <person name="Johnson M."/>
            <person name="Bhonagiri V."/>
            <person name="Zhang X."/>
            <person name="Suruliraj S."/>
            <person name="Warren W."/>
            <person name="Chinwalla A."/>
            <person name="Mardis E.R."/>
            <person name="Wilson R.K."/>
        </authorList>
    </citation>
    <scope>NUCLEOTIDE SEQUENCE [LARGE SCALE GENOMIC DNA]</scope>
    <source>
        <strain evidence="1 2">ATCC 51873</strain>
    </source>
</reference>
<protein>
    <submittedName>
        <fullName evidence="1">Uncharacterized protein</fullName>
    </submittedName>
</protein>
<name>G9Y638_HAFAL</name>
<dbReference type="EMBL" id="AGCI01000044">
    <property type="protein sequence ID" value="EHM43203.1"/>
    <property type="molecule type" value="Genomic_DNA"/>
</dbReference>
<evidence type="ECO:0000313" key="1">
    <source>
        <dbReference type="EMBL" id="EHM43203.1"/>
    </source>
</evidence>
<sequence length="42" mass="4849">MYLDLLNNRHNDQQLIIYKSAASTRLSQAESLSHKKLAISYN</sequence>
<dbReference type="HOGENOM" id="CLU_3252329_0_0_6"/>
<dbReference type="Proteomes" id="UP000005959">
    <property type="component" value="Unassembled WGS sequence"/>
</dbReference>
<proteinExistence type="predicted"/>